<sequence length="106" mass="12395">MLEKGWNPRLQEDTLRTDLINIHPTASIFKKILDKVKDLSKQRINDAFDYEKQKWDNSRKVPDFKVGNLALVLTLNFDNRIDKVMAVLRSDSHLLSYTALPWDNIP</sequence>
<keyword evidence="2" id="KW-1185">Reference proteome</keyword>
<evidence type="ECO:0000313" key="2">
    <source>
        <dbReference type="Proteomes" id="UP000765509"/>
    </source>
</evidence>
<comment type="caution">
    <text evidence="1">The sequence shown here is derived from an EMBL/GenBank/DDBJ whole genome shotgun (WGS) entry which is preliminary data.</text>
</comment>
<gene>
    <name evidence="1" type="ORF">O181_129183</name>
</gene>
<dbReference type="Proteomes" id="UP000765509">
    <property type="component" value="Unassembled WGS sequence"/>
</dbReference>
<evidence type="ECO:0000313" key="1">
    <source>
        <dbReference type="EMBL" id="MBW0589468.1"/>
    </source>
</evidence>
<reference evidence="1" key="1">
    <citation type="submission" date="2021-03" db="EMBL/GenBank/DDBJ databases">
        <title>Draft genome sequence of rust myrtle Austropuccinia psidii MF-1, a brazilian biotype.</title>
        <authorList>
            <person name="Quecine M.C."/>
            <person name="Pachon D.M.R."/>
            <person name="Bonatelli M.L."/>
            <person name="Correr F.H."/>
            <person name="Franceschini L.M."/>
            <person name="Leite T.F."/>
            <person name="Margarido G.R.A."/>
            <person name="Almeida C.A."/>
            <person name="Ferrarezi J.A."/>
            <person name="Labate C.A."/>
        </authorList>
    </citation>
    <scope>NUCLEOTIDE SEQUENCE</scope>
    <source>
        <strain evidence="1">MF-1</strain>
    </source>
</reference>
<proteinExistence type="predicted"/>
<dbReference type="AlphaFoldDB" id="A0A9Q3KWA6"/>
<dbReference type="EMBL" id="AVOT02134415">
    <property type="protein sequence ID" value="MBW0589468.1"/>
    <property type="molecule type" value="Genomic_DNA"/>
</dbReference>
<organism evidence="1 2">
    <name type="scientific">Austropuccinia psidii MF-1</name>
    <dbReference type="NCBI Taxonomy" id="1389203"/>
    <lineage>
        <taxon>Eukaryota</taxon>
        <taxon>Fungi</taxon>
        <taxon>Dikarya</taxon>
        <taxon>Basidiomycota</taxon>
        <taxon>Pucciniomycotina</taxon>
        <taxon>Pucciniomycetes</taxon>
        <taxon>Pucciniales</taxon>
        <taxon>Sphaerophragmiaceae</taxon>
        <taxon>Austropuccinia</taxon>
    </lineage>
</organism>
<name>A0A9Q3KWA6_9BASI</name>
<accession>A0A9Q3KWA6</accession>
<protein>
    <submittedName>
        <fullName evidence="1">Uncharacterized protein</fullName>
    </submittedName>
</protein>